<reference evidence="1" key="2">
    <citation type="submission" date="2015-07" db="EMBL/GenBank/DDBJ databases">
        <title>Plasmids, circular viruses and viroids from rat gut.</title>
        <authorList>
            <person name="Jorgensen T.J."/>
            <person name="Hansen M.A."/>
            <person name="Xu Z."/>
            <person name="Tabak M.A."/>
            <person name="Sorensen S.J."/>
            <person name="Hansen L.H."/>
        </authorList>
    </citation>
    <scope>NUCLEOTIDE SEQUENCE</scope>
    <source>
        <strain evidence="1">RGFK1252</strain>
    </source>
</reference>
<dbReference type="AlphaFoldDB" id="A0A0H5Q5P9"/>
<proteinExistence type="predicted"/>
<dbReference type="EMBL" id="LN853824">
    <property type="protein sequence ID" value="CRY96760.1"/>
    <property type="molecule type" value="Genomic_DNA"/>
</dbReference>
<accession>A0A0H5Q5P9</accession>
<name>A0A0H5Q5P9_9ZZZZ</name>
<reference evidence="1" key="1">
    <citation type="submission" date="2015-06" db="EMBL/GenBank/DDBJ databases">
        <authorList>
            <person name="Joergensen T."/>
        </authorList>
    </citation>
    <scope>NUCLEOTIDE SEQUENCE</scope>
    <source>
        <strain evidence="1">RGFK1252</strain>
    </source>
</reference>
<sequence>MERCTVESAANGRAIVARSPGRTGGTTRIFTPSSHKIGITAQLTSPENSAELTAGVDPPADSGAAVALRLPAGRQPILTTARDLAGFVNLRAMLTLSPVSHRVLAVVVAATRPLSPATLARAIASPPDSILTALYGLEARALISWSRANGWVSIKPRGREVFEGRTYRVAG</sequence>
<organism evidence="1">
    <name type="scientific">uncultured prokaryote</name>
    <dbReference type="NCBI Taxonomy" id="198431"/>
    <lineage>
        <taxon>unclassified sequences</taxon>
        <taxon>environmental samples</taxon>
    </lineage>
</organism>
<evidence type="ECO:0000313" key="1">
    <source>
        <dbReference type="EMBL" id="CRY96760.1"/>
    </source>
</evidence>
<protein>
    <submittedName>
        <fullName evidence="1">Uncharacterized protein</fullName>
    </submittedName>
</protein>